<dbReference type="InterPro" id="IPR010998">
    <property type="entry name" value="Integrase_recombinase_N"/>
</dbReference>
<dbReference type="Pfam" id="PF00589">
    <property type="entry name" value="Phage_integrase"/>
    <property type="match status" value="1"/>
</dbReference>
<evidence type="ECO:0000256" key="1">
    <source>
        <dbReference type="ARBA" id="ARBA00008857"/>
    </source>
</evidence>
<name>A0ABU3EJF0_9RHOB</name>
<feature type="domain" description="Tyr recombinase" evidence="6">
    <location>
        <begin position="210"/>
        <end position="398"/>
    </location>
</feature>
<evidence type="ECO:0000256" key="2">
    <source>
        <dbReference type="ARBA" id="ARBA00022908"/>
    </source>
</evidence>
<dbReference type="InterPro" id="IPR038488">
    <property type="entry name" value="Integrase_DNA-bd_sf"/>
</dbReference>
<dbReference type="InterPro" id="IPR025166">
    <property type="entry name" value="Integrase_DNA_bind_dom"/>
</dbReference>
<dbReference type="PROSITE" id="PS51898">
    <property type="entry name" value="TYR_RECOMBINASE"/>
    <property type="match status" value="1"/>
</dbReference>
<dbReference type="Pfam" id="PF13356">
    <property type="entry name" value="Arm-DNA-bind_3"/>
    <property type="match status" value="1"/>
</dbReference>
<keyword evidence="9" id="KW-1185">Reference proteome</keyword>
<dbReference type="Gene3D" id="1.10.150.130">
    <property type="match status" value="1"/>
</dbReference>
<evidence type="ECO:0000313" key="9">
    <source>
        <dbReference type="Proteomes" id="UP001251085"/>
    </source>
</evidence>
<feature type="domain" description="Core-binding (CB)" evidence="7">
    <location>
        <begin position="97"/>
        <end position="179"/>
    </location>
</feature>
<organism evidence="8 9">
    <name type="scientific">Paracoccus broussonetiae</name>
    <dbReference type="NCBI Taxonomy" id="3075834"/>
    <lineage>
        <taxon>Bacteria</taxon>
        <taxon>Pseudomonadati</taxon>
        <taxon>Pseudomonadota</taxon>
        <taxon>Alphaproteobacteria</taxon>
        <taxon>Rhodobacterales</taxon>
        <taxon>Paracoccaceae</taxon>
        <taxon>Paracoccus</taxon>
    </lineage>
</organism>
<evidence type="ECO:0000256" key="3">
    <source>
        <dbReference type="ARBA" id="ARBA00023125"/>
    </source>
</evidence>
<keyword evidence="2" id="KW-0229">DNA integration</keyword>
<comment type="similarity">
    <text evidence="1">Belongs to the 'phage' integrase family.</text>
</comment>
<accession>A0ABU3EJF0</accession>
<evidence type="ECO:0000256" key="4">
    <source>
        <dbReference type="ARBA" id="ARBA00023172"/>
    </source>
</evidence>
<keyword evidence="4" id="KW-0233">DNA recombination</keyword>
<dbReference type="InterPro" id="IPR050808">
    <property type="entry name" value="Phage_Integrase"/>
</dbReference>
<dbReference type="PROSITE" id="PS51900">
    <property type="entry name" value="CB"/>
    <property type="match status" value="1"/>
</dbReference>
<evidence type="ECO:0000313" key="8">
    <source>
        <dbReference type="EMBL" id="MDT1064376.1"/>
    </source>
</evidence>
<dbReference type="EMBL" id="JAVRQI010000021">
    <property type="protein sequence ID" value="MDT1064376.1"/>
    <property type="molecule type" value="Genomic_DNA"/>
</dbReference>
<reference evidence="9" key="1">
    <citation type="submission" date="2023-07" db="EMBL/GenBank/DDBJ databases">
        <title>Characterization of two Paracoccaceae strains isolated from Phycosphere and proposal of Xinfangfangia lacusdiani sp. nov.</title>
        <authorList>
            <person name="Deng Y."/>
            <person name="Zhang Y.Q."/>
        </authorList>
    </citation>
    <scope>NUCLEOTIDE SEQUENCE [LARGE SCALE GENOMIC DNA]</scope>
    <source>
        <strain evidence="9">CPCC 101403</strain>
    </source>
</reference>
<dbReference type="InterPro" id="IPR013762">
    <property type="entry name" value="Integrase-like_cat_sf"/>
</dbReference>
<proteinExistence type="inferred from homology"/>
<dbReference type="RefSeq" id="WP_311761465.1">
    <property type="nucleotide sequence ID" value="NZ_JAVRQI010000021.1"/>
</dbReference>
<dbReference type="Gene3D" id="3.30.160.390">
    <property type="entry name" value="Integrase, DNA-binding domain"/>
    <property type="match status" value="1"/>
</dbReference>
<dbReference type="InterPro" id="IPR002104">
    <property type="entry name" value="Integrase_catalytic"/>
</dbReference>
<evidence type="ECO:0000259" key="6">
    <source>
        <dbReference type="PROSITE" id="PS51898"/>
    </source>
</evidence>
<comment type="caution">
    <text evidence="8">The sequence shown here is derived from an EMBL/GenBank/DDBJ whole genome shotgun (WGS) entry which is preliminary data.</text>
</comment>
<dbReference type="PANTHER" id="PTHR30629">
    <property type="entry name" value="PROPHAGE INTEGRASE"/>
    <property type="match status" value="1"/>
</dbReference>
<keyword evidence="3 5" id="KW-0238">DNA-binding</keyword>
<dbReference type="Pfam" id="PF22022">
    <property type="entry name" value="Phage_int_M"/>
    <property type="match status" value="1"/>
</dbReference>
<dbReference type="Gene3D" id="1.10.443.10">
    <property type="entry name" value="Intergrase catalytic core"/>
    <property type="match status" value="1"/>
</dbReference>
<dbReference type="InterPro" id="IPR053876">
    <property type="entry name" value="Phage_int_M"/>
</dbReference>
<dbReference type="InterPro" id="IPR011010">
    <property type="entry name" value="DNA_brk_join_enz"/>
</dbReference>
<dbReference type="CDD" id="cd00801">
    <property type="entry name" value="INT_P4_C"/>
    <property type="match status" value="1"/>
</dbReference>
<dbReference type="Proteomes" id="UP001251085">
    <property type="component" value="Unassembled WGS sequence"/>
</dbReference>
<evidence type="ECO:0000259" key="7">
    <source>
        <dbReference type="PROSITE" id="PS51900"/>
    </source>
</evidence>
<dbReference type="PANTHER" id="PTHR30629:SF2">
    <property type="entry name" value="PROPHAGE INTEGRASE INTS-RELATED"/>
    <property type="match status" value="1"/>
</dbReference>
<sequence length="408" mass="45737">MSAIEVKRLVEPGFHAVGGVPGLHLRINDGDGRSWILRSTVNGKRRDIGLGGFPDVSLAAAREAARGTREQIRSGVDPVEKRKEARRQLVLDQKMGLTMAETIEQYLTSGKLDALSNVKHQAQWRSTLETYAVPLIGKKRLVDVDVADIKAVLDPIWQSKHETATRVRSRLEAVLSWASVNELRTGENPARWKGNLKELMPSFKTAAIKDHQPALRVSDAPAWYSALTQREGTAARALQFLIMTAARSGEIRKAEWSEIHFEEQMWIVPAARMKMRREHRVPLSQPALALLKDLPKMAGTDLIFPSRQLKPMSDMTIAAVMKRMHGSEVANGQLGWIDPVSKRPSVPHGLRSTFRDWVAEKTDYPGDLAEFALAHKVGSAVERAYRRSDMLAKRTKMMTDWAAYLRSQ</sequence>
<protein>
    <submittedName>
        <fullName evidence="8">Tyrosine-type recombinase/integrase</fullName>
    </submittedName>
</protein>
<dbReference type="SUPFAM" id="SSF56349">
    <property type="entry name" value="DNA breaking-rejoining enzymes"/>
    <property type="match status" value="1"/>
</dbReference>
<dbReference type="InterPro" id="IPR044068">
    <property type="entry name" value="CB"/>
</dbReference>
<evidence type="ECO:0000256" key="5">
    <source>
        <dbReference type="PROSITE-ProRule" id="PRU01248"/>
    </source>
</evidence>
<gene>
    <name evidence="8" type="ORF">RM190_21120</name>
</gene>